<proteinExistence type="predicted"/>
<evidence type="ECO:0000256" key="1">
    <source>
        <dbReference type="SAM" id="Coils"/>
    </source>
</evidence>
<protein>
    <submittedName>
        <fullName evidence="2">Uncharacterized protein</fullName>
    </submittedName>
</protein>
<dbReference type="EMBL" id="AACS02000012">
    <property type="protein sequence ID" value="EAU87016.2"/>
    <property type="molecule type" value="Genomic_DNA"/>
</dbReference>
<dbReference type="InParanoid" id="A8NM43"/>
<feature type="coiled-coil region" evidence="1">
    <location>
        <begin position="112"/>
        <end position="179"/>
    </location>
</feature>
<evidence type="ECO:0000313" key="3">
    <source>
        <dbReference type="Proteomes" id="UP000001861"/>
    </source>
</evidence>
<dbReference type="GeneID" id="6011360"/>
<dbReference type="VEuPathDB" id="FungiDB:CC1G_08487"/>
<accession>A8NM43</accession>
<dbReference type="HOGENOM" id="CLU_652139_0_0_1"/>
<organism evidence="2 3">
    <name type="scientific">Coprinopsis cinerea (strain Okayama-7 / 130 / ATCC MYA-4618 / FGSC 9003)</name>
    <name type="common">Inky cap fungus</name>
    <name type="synonym">Hormographiella aspergillata</name>
    <dbReference type="NCBI Taxonomy" id="240176"/>
    <lineage>
        <taxon>Eukaryota</taxon>
        <taxon>Fungi</taxon>
        <taxon>Dikarya</taxon>
        <taxon>Basidiomycota</taxon>
        <taxon>Agaricomycotina</taxon>
        <taxon>Agaricomycetes</taxon>
        <taxon>Agaricomycetidae</taxon>
        <taxon>Agaricales</taxon>
        <taxon>Agaricineae</taxon>
        <taxon>Psathyrellaceae</taxon>
        <taxon>Coprinopsis</taxon>
    </lineage>
</organism>
<dbReference type="RefSeq" id="XP_001834842.2">
    <property type="nucleotide sequence ID" value="XM_001834790.2"/>
</dbReference>
<sequence>MQKVIDTLPWPVSFDVYTTGFDVLFTDSRSESHFSEPSIVDFLVASANFLEYEGHGPERMERVAFSLGQCFDIKVWEEKGYLEKIEEDVREMFVQAAGTIKEVLDEREWDSINGVEEKVNNMQKNLMDLKGAHAKDIKRVQDTHSRDLKQLQESYAKDLKALEARLSKSEKDNRAAVDAALTNFHHDLHKERHERLQVDARVSSNYASLCREIAARNEMNDNQIRDLRTRLAEGEAKVTGLEGQWKKEASNLTFADKQLISSLVTLGEKVYMDHTFPGFERRVDNCITRYFVEFGSAPSPHDGHQADVEKVIDNLPWPVKLNVRTKGFACTFTELKWRFNKPEVLEFLKEYAEFLQSEGHGPERMERVVSSLTQCFDSKVWEEKGYLGRICRDDVREMFVKAAGAVKDVLDSREWVALSDL</sequence>
<evidence type="ECO:0000313" key="2">
    <source>
        <dbReference type="EMBL" id="EAU87016.2"/>
    </source>
</evidence>
<gene>
    <name evidence="2" type="ORF">CC1G_08487</name>
</gene>
<comment type="caution">
    <text evidence="2">The sequence shown here is derived from an EMBL/GenBank/DDBJ whole genome shotgun (WGS) entry which is preliminary data.</text>
</comment>
<dbReference type="AlphaFoldDB" id="A8NM43"/>
<name>A8NM43_COPC7</name>
<keyword evidence="1" id="KW-0175">Coiled coil</keyword>
<dbReference type="Proteomes" id="UP000001861">
    <property type="component" value="Unassembled WGS sequence"/>
</dbReference>
<dbReference type="KEGG" id="cci:CC1G_08487"/>
<reference evidence="2 3" key="1">
    <citation type="journal article" date="2010" name="Proc. Natl. Acad. Sci. U.S.A.">
        <title>Insights into evolution of multicellular fungi from the assembled chromosomes of the mushroom Coprinopsis cinerea (Coprinus cinereus).</title>
        <authorList>
            <person name="Stajich J.E."/>
            <person name="Wilke S.K."/>
            <person name="Ahren D."/>
            <person name="Au C.H."/>
            <person name="Birren B.W."/>
            <person name="Borodovsky M."/>
            <person name="Burns C."/>
            <person name="Canback B."/>
            <person name="Casselton L.A."/>
            <person name="Cheng C.K."/>
            <person name="Deng J."/>
            <person name="Dietrich F.S."/>
            <person name="Fargo D.C."/>
            <person name="Farman M.L."/>
            <person name="Gathman A.C."/>
            <person name="Goldberg J."/>
            <person name="Guigo R."/>
            <person name="Hoegger P.J."/>
            <person name="Hooker J.B."/>
            <person name="Huggins A."/>
            <person name="James T.Y."/>
            <person name="Kamada T."/>
            <person name="Kilaru S."/>
            <person name="Kodira C."/>
            <person name="Kues U."/>
            <person name="Kupfer D."/>
            <person name="Kwan H.S."/>
            <person name="Lomsadze A."/>
            <person name="Li W."/>
            <person name="Lilly W.W."/>
            <person name="Ma L.J."/>
            <person name="Mackey A.J."/>
            <person name="Manning G."/>
            <person name="Martin F."/>
            <person name="Muraguchi H."/>
            <person name="Natvig D.O."/>
            <person name="Palmerini H."/>
            <person name="Ramesh M.A."/>
            <person name="Rehmeyer C.J."/>
            <person name="Roe B.A."/>
            <person name="Shenoy N."/>
            <person name="Stanke M."/>
            <person name="Ter-Hovhannisyan V."/>
            <person name="Tunlid A."/>
            <person name="Velagapudi R."/>
            <person name="Vision T.J."/>
            <person name="Zeng Q."/>
            <person name="Zolan M.E."/>
            <person name="Pukkila P.J."/>
        </authorList>
    </citation>
    <scope>NUCLEOTIDE SEQUENCE [LARGE SCALE GENOMIC DNA]</scope>
    <source>
        <strain evidence="3">Okayama-7 / 130 / ATCC MYA-4618 / FGSC 9003</strain>
    </source>
</reference>
<keyword evidence="3" id="KW-1185">Reference proteome</keyword>